<gene>
    <name evidence="5" type="ORF">SLS56_004898</name>
</gene>
<keyword evidence="6" id="KW-1185">Reference proteome</keyword>
<feature type="domain" description="WGR" evidence="4">
    <location>
        <begin position="302"/>
        <end position="403"/>
    </location>
</feature>
<protein>
    <recommendedName>
        <fullName evidence="7">BRCT domain-containing protein</fullName>
    </recommendedName>
</protein>
<dbReference type="Gene3D" id="3.40.50.10190">
    <property type="entry name" value="BRCT domain"/>
    <property type="match status" value="1"/>
</dbReference>
<dbReference type="SUPFAM" id="SSF52113">
    <property type="entry name" value="BRCT domain"/>
    <property type="match status" value="1"/>
</dbReference>
<dbReference type="InterPro" id="IPR036420">
    <property type="entry name" value="BRCT_dom_sf"/>
</dbReference>
<accession>A0ABR3SX06</accession>
<comment type="caution">
    <text evidence="5">The sequence shown here is derived from an EMBL/GenBank/DDBJ whole genome shotgun (WGS) entry which is preliminary data.</text>
</comment>
<evidence type="ECO:0000259" key="4">
    <source>
        <dbReference type="PROSITE" id="PS51977"/>
    </source>
</evidence>
<dbReference type="InterPro" id="IPR008893">
    <property type="entry name" value="WGR_domain"/>
</dbReference>
<evidence type="ECO:0000256" key="1">
    <source>
        <dbReference type="SAM" id="Coils"/>
    </source>
</evidence>
<feature type="coiled-coil region" evidence="1">
    <location>
        <begin position="195"/>
        <end position="227"/>
    </location>
</feature>
<proteinExistence type="predicted"/>
<dbReference type="InterPro" id="IPR001357">
    <property type="entry name" value="BRCT_dom"/>
</dbReference>
<reference evidence="5 6" key="1">
    <citation type="submission" date="2024-02" db="EMBL/GenBank/DDBJ databases">
        <title>De novo assembly and annotation of 12 fungi associated with fruit tree decline syndrome in Ontario, Canada.</title>
        <authorList>
            <person name="Sulman M."/>
            <person name="Ellouze W."/>
            <person name="Ilyukhin E."/>
        </authorList>
    </citation>
    <scope>NUCLEOTIDE SEQUENCE [LARGE SCALE GENOMIC DNA]</scope>
    <source>
        <strain evidence="5 6">M1-105</strain>
    </source>
</reference>
<feature type="region of interest" description="Disordered" evidence="2">
    <location>
        <begin position="422"/>
        <end position="465"/>
    </location>
</feature>
<organism evidence="5 6">
    <name type="scientific">Neofusicoccum ribis</name>
    <dbReference type="NCBI Taxonomy" id="45134"/>
    <lineage>
        <taxon>Eukaryota</taxon>
        <taxon>Fungi</taxon>
        <taxon>Dikarya</taxon>
        <taxon>Ascomycota</taxon>
        <taxon>Pezizomycotina</taxon>
        <taxon>Dothideomycetes</taxon>
        <taxon>Dothideomycetes incertae sedis</taxon>
        <taxon>Botryosphaeriales</taxon>
        <taxon>Botryosphaeriaceae</taxon>
        <taxon>Neofusicoccum</taxon>
    </lineage>
</organism>
<dbReference type="PROSITE" id="PS50172">
    <property type="entry name" value="BRCT"/>
    <property type="match status" value="1"/>
</dbReference>
<evidence type="ECO:0000259" key="3">
    <source>
        <dbReference type="PROSITE" id="PS50172"/>
    </source>
</evidence>
<dbReference type="PROSITE" id="PS51977">
    <property type="entry name" value="WGR"/>
    <property type="match status" value="1"/>
</dbReference>
<dbReference type="SUPFAM" id="SSF142921">
    <property type="entry name" value="WGR domain-like"/>
    <property type="match status" value="1"/>
</dbReference>
<evidence type="ECO:0000313" key="5">
    <source>
        <dbReference type="EMBL" id="KAL1630498.1"/>
    </source>
</evidence>
<feature type="compositionally biased region" description="Basic and acidic residues" evidence="2">
    <location>
        <begin position="443"/>
        <end position="453"/>
    </location>
</feature>
<feature type="domain" description="BRCT" evidence="3">
    <location>
        <begin position="3"/>
        <end position="99"/>
    </location>
</feature>
<evidence type="ECO:0000313" key="6">
    <source>
        <dbReference type="Proteomes" id="UP001521116"/>
    </source>
</evidence>
<name>A0ABR3SX06_9PEZI</name>
<dbReference type="Proteomes" id="UP001521116">
    <property type="component" value="Unassembled WGS sequence"/>
</dbReference>
<dbReference type="InterPro" id="IPR036930">
    <property type="entry name" value="WGR_dom_sf"/>
</dbReference>
<dbReference type="EMBL" id="JAJVDC020000046">
    <property type="protein sequence ID" value="KAL1630498.1"/>
    <property type="molecule type" value="Genomic_DNA"/>
</dbReference>
<evidence type="ECO:0008006" key="7">
    <source>
        <dbReference type="Google" id="ProtNLM"/>
    </source>
</evidence>
<keyword evidence="1" id="KW-0175">Coiled coil</keyword>
<sequence length="532" mass="59688">MAPRPQVFKGLVIAGAGIFVGPQSSPAVFKTAVEISGGRWATRVSMGLTHLVTTPEHWKRQSPEVIAASSIPYCNIVSVDWLMACLRSGEHQSEVLYLLELAFLVKKVPQHRLTPVVPVMRLAPAAPVRQVAPAVPVRVAPTTPVRVSPSAPTRVPSTSPLMAAPVTPKKTAVSPAPVKNILRLDQIPKDDRPFAIKLGNEVQKLRRQAAEKKAEEKQNTMAAFKKHVGEMHLAVHSELEEKAKAYFAVGKEIARRDLNSGMSKSTTTVEKLASLRASRAAKAAALRRKHILADNSPGTTECYHTYRDHSGFYFQEIALTRLDVMQNTNERITLTIYESDFSPHNYITHQNWYAADGSCQSLQLVDGVDFQKAWVVFRTAFRKHTRISWEHRMISPAFVSNEMRKWEEQKREALVFAKIGEYEDSSRSPSPSSDTPSKKRKDSVRAEDAEIERRARKRQKMNSRRVAENIMTKEELEICLVKPFKYVPPHPGEAQGTFPDPRLMGGWVVIPGDEPNDDGFSLPIEHSKRWRD</sequence>
<feature type="compositionally biased region" description="Basic residues" evidence="2">
    <location>
        <begin position="454"/>
        <end position="463"/>
    </location>
</feature>
<evidence type="ECO:0000256" key="2">
    <source>
        <dbReference type="SAM" id="MobiDB-lite"/>
    </source>
</evidence>
<feature type="region of interest" description="Disordered" evidence="2">
    <location>
        <begin position="144"/>
        <end position="168"/>
    </location>
</feature>